<dbReference type="Proteomes" id="UP000015455">
    <property type="component" value="Unassembled WGS sequence"/>
</dbReference>
<dbReference type="Pfam" id="PF04241">
    <property type="entry name" value="DUF423"/>
    <property type="match status" value="1"/>
</dbReference>
<evidence type="ECO:0000313" key="8">
    <source>
        <dbReference type="Proteomes" id="UP000015455"/>
    </source>
</evidence>
<evidence type="ECO:0008006" key="9">
    <source>
        <dbReference type="Google" id="ProtNLM"/>
    </source>
</evidence>
<dbReference type="PANTHER" id="PTHR43461">
    <property type="entry name" value="TRANSMEMBRANE PROTEIN 256"/>
    <property type="match status" value="1"/>
</dbReference>
<organism evidence="7 8">
    <name type="scientific">Thauera terpenica 58Eu</name>
    <dbReference type="NCBI Taxonomy" id="1348657"/>
    <lineage>
        <taxon>Bacteria</taxon>
        <taxon>Pseudomonadati</taxon>
        <taxon>Pseudomonadota</taxon>
        <taxon>Betaproteobacteria</taxon>
        <taxon>Rhodocyclales</taxon>
        <taxon>Zoogloeaceae</taxon>
        <taxon>Thauera</taxon>
    </lineage>
</organism>
<reference evidence="7 8" key="1">
    <citation type="submission" date="2013-06" db="EMBL/GenBank/DDBJ databases">
        <title>Draft genome sequence of Thauera terpenica.</title>
        <authorList>
            <person name="Liu B."/>
            <person name="Frostegard A.H."/>
            <person name="Shapleigh J.P."/>
        </authorList>
    </citation>
    <scope>NUCLEOTIDE SEQUENCE [LARGE SCALE GENOMIC DNA]</scope>
    <source>
        <strain evidence="7 8">58Eu</strain>
    </source>
</reference>
<dbReference type="InterPro" id="IPR006696">
    <property type="entry name" value="DUF423"/>
</dbReference>
<dbReference type="RefSeq" id="WP_021248905.1">
    <property type="nucleotide sequence ID" value="NZ_ATJV01000048.1"/>
</dbReference>
<dbReference type="EMBL" id="ATJV01000048">
    <property type="protein sequence ID" value="EPZ16064.1"/>
    <property type="molecule type" value="Genomic_DNA"/>
</dbReference>
<keyword evidence="8" id="KW-1185">Reference proteome</keyword>
<comment type="similarity">
    <text evidence="2">Belongs to the UPF0382 family.</text>
</comment>
<dbReference type="PATRIC" id="fig|1348657.5.peg.1478"/>
<feature type="transmembrane region" description="Helical" evidence="6">
    <location>
        <begin position="69"/>
        <end position="90"/>
    </location>
</feature>
<keyword evidence="4 6" id="KW-1133">Transmembrane helix</keyword>
<keyword evidence="3 6" id="KW-0812">Transmembrane</keyword>
<feature type="transmembrane region" description="Helical" evidence="6">
    <location>
        <begin position="40"/>
        <end position="62"/>
    </location>
</feature>
<evidence type="ECO:0000256" key="5">
    <source>
        <dbReference type="ARBA" id="ARBA00023136"/>
    </source>
</evidence>
<evidence type="ECO:0000256" key="4">
    <source>
        <dbReference type="ARBA" id="ARBA00022989"/>
    </source>
</evidence>
<protein>
    <recommendedName>
        <fullName evidence="9">DUF423 domain-containing protein</fullName>
    </recommendedName>
</protein>
<dbReference type="AlphaFoldDB" id="T0ATC2"/>
<accession>T0ATC2</accession>
<evidence type="ECO:0000313" key="7">
    <source>
        <dbReference type="EMBL" id="EPZ16064.1"/>
    </source>
</evidence>
<dbReference type="STRING" id="1348657.M622_02500"/>
<comment type="caution">
    <text evidence="7">The sequence shown here is derived from an EMBL/GenBank/DDBJ whole genome shotgun (WGS) entry which is preliminary data.</text>
</comment>
<dbReference type="OrthoDB" id="9802121at2"/>
<evidence type="ECO:0000256" key="1">
    <source>
        <dbReference type="ARBA" id="ARBA00004141"/>
    </source>
</evidence>
<gene>
    <name evidence="7" type="ORF">M622_02500</name>
</gene>
<name>T0ATC2_9RHOO</name>
<feature type="transmembrane region" description="Helical" evidence="6">
    <location>
        <begin position="96"/>
        <end position="120"/>
    </location>
</feature>
<comment type="subcellular location">
    <subcellularLocation>
        <location evidence="1">Membrane</location>
        <topology evidence="1">Multi-pass membrane protein</topology>
    </subcellularLocation>
</comment>
<dbReference type="PANTHER" id="PTHR43461:SF1">
    <property type="entry name" value="TRANSMEMBRANE PROTEIN 256"/>
    <property type="match status" value="1"/>
</dbReference>
<sequence>MHKDSSRFALLAGALLAALGVALGAFAAHGLRAVLDQTALAWWQTAVQYQMWHAIGLIALGAARLPRTLLPALLLATGTVIFASTLYAMALGGPRWLGAITPIGGSLMIAGWLVLAWRVLRSPSRAV</sequence>
<evidence type="ECO:0000256" key="6">
    <source>
        <dbReference type="SAM" id="Phobius"/>
    </source>
</evidence>
<keyword evidence="5 6" id="KW-0472">Membrane</keyword>
<proteinExistence type="inferred from homology"/>
<dbReference type="GO" id="GO:0005886">
    <property type="term" value="C:plasma membrane"/>
    <property type="evidence" value="ECO:0007669"/>
    <property type="project" value="TreeGrafter"/>
</dbReference>
<dbReference type="eggNOG" id="COG2363">
    <property type="taxonomic scope" value="Bacteria"/>
</dbReference>
<evidence type="ECO:0000256" key="3">
    <source>
        <dbReference type="ARBA" id="ARBA00022692"/>
    </source>
</evidence>
<evidence type="ECO:0000256" key="2">
    <source>
        <dbReference type="ARBA" id="ARBA00009694"/>
    </source>
</evidence>